<dbReference type="RefSeq" id="WP_116564537.1">
    <property type="nucleotide sequence ID" value="NZ_QDKP01000011.1"/>
</dbReference>
<dbReference type="InterPro" id="IPR007712">
    <property type="entry name" value="RelE/ParE_toxin"/>
</dbReference>
<evidence type="ECO:0000256" key="1">
    <source>
        <dbReference type="ARBA" id="ARBA00006226"/>
    </source>
</evidence>
<keyword evidence="2" id="KW-1277">Toxin-antitoxin system</keyword>
<dbReference type="Proteomes" id="UP000244913">
    <property type="component" value="Unassembled WGS sequence"/>
</dbReference>
<reference evidence="3 4" key="1">
    <citation type="submission" date="2018-04" db="EMBL/GenBank/DDBJ databases">
        <title>The genome sequence of Caulobacter sp. 736.</title>
        <authorList>
            <person name="Gao J."/>
            <person name="Sun J."/>
        </authorList>
    </citation>
    <scope>NUCLEOTIDE SEQUENCE [LARGE SCALE GENOMIC DNA]</scope>
    <source>
        <strain evidence="3 4">736</strain>
    </source>
</reference>
<gene>
    <name evidence="3" type="ORF">DDF65_02990</name>
</gene>
<dbReference type="InterPro" id="IPR051803">
    <property type="entry name" value="TA_system_RelE-like_toxin"/>
</dbReference>
<dbReference type="InterPro" id="IPR035093">
    <property type="entry name" value="RelE/ParE_toxin_dom_sf"/>
</dbReference>
<sequence length="90" mass="10213">MVQVVWTRSAAADLRAIQAYVAEFKPLAAQRLAARLVSAARSLETTPDRGRTINRGRRELTVIPPYLIRYMVQTDRVVILEIRHGAREPD</sequence>
<evidence type="ECO:0000313" key="3">
    <source>
        <dbReference type="EMBL" id="PVM87906.1"/>
    </source>
</evidence>
<protein>
    <submittedName>
        <fullName evidence="3">Addiction module toxin RelE</fullName>
    </submittedName>
</protein>
<dbReference type="Pfam" id="PF05016">
    <property type="entry name" value="ParE_toxin"/>
    <property type="match status" value="1"/>
</dbReference>
<organism evidence="3 4">
    <name type="scientific">Caulobacter radicis</name>
    <dbReference type="NCBI Taxonomy" id="2172650"/>
    <lineage>
        <taxon>Bacteria</taxon>
        <taxon>Pseudomonadati</taxon>
        <taxon>Pseudomonadota</taxon>
        <taxon>Alphaproteobacteria</taxon>
        <taxon>Caulobacterales</taxon>
        <taxon>Caulobacteraceae</taxon>
        <taxon>Caulobacter</taxon>
    </lineage>
</organism>
<dbReference type="PANTHER" id="PTHR33755">
    <property type="entry name" value="TOXIN PARE1-RELATED"/>
    <property type="match status" value="1"/>
</dbReference>
<name>A0A2T9JW33_9CAUL</name>
<proteinExistence type="inferred from homology"/>
<dbReference type="Gene3D" id="3.30.2310.20">
    <property type="entry name" value="RelE-like"/>
    <property type="match status" value="1"/>
</dbReference>
<dbReference type="EMBL" id="QDKP01000011">
    <property type="protein sequence ID" value="PVM87906.1"/>
    <property type="molecule type" value="Genomic_DNA"/>
</dbReference>
<evidence type="ECO:0000313" key="4">
    <source>
        <dbReference type="Proteomes" id="UP000244913"/>
    </source>
</evidence>
<comment type="similarity">
    <text evidence="1">Belongs to the RelE toxin family.</text>
</comment>
<accession>A0A2T9JW33</accession>
<evidence type="ECO:0000256" key="2">
    <source>
        <dbReference type="ARBA" id="ARBA00022649"/>
    </source>
</evidence>
<keyword evidence="4" id="KW-1185">Reference proteome</keyword>
<comment type="caution">
    <text evidence="3">The sequence shown here is derived from an EMBL/GenBank/DDBJ whole genome shotgun (WGS) entry which is preliminary data.</text>
</comment>
<dbReference type="AlphaFoldDB" id="A0A2T9JW33"/>